<gene>
    <name evidence="2" type="ORF">AVEN_14627_1</name>
</gene>
<comment type="caution">
    <text evidence="2">The sequence shown here is derived from an EMBL/GenBank/DDBJ whole genome shotgun (WGS) entry which is preliminary data.</text>
</comment>
<accession>A0A4Y2UYI8</accession>
<evidence type="ECO:0000313" key="2">
    <source>
        <dbReference type="EMBL" id="GBO16587.1"/>
    </source>
</evidence>
<feature type="non-terminal residue" evidence="2">
    <location>
        <position position="82"/>
    </location>
</feature>
<evidence type="ECO:0000313" key="3">
    <source>
        <dbReference type="Proteomes" id="UP000499080"/>
    </source>
</evidence>
<evidence type="ECO:0000256" key="1">
    <source>
        <dbReference type="SAM" id="MobiDB-lite"/>
    </source>
</evidence>
<feature type="region of interest" description="Disordered" evidence="1">
    <location>
        <begin position="51"/>
        <end position="82"/>
    </location>
</feature>
<dbReference type="EMBL" id="BGPR01040462">
    <property type="protein sequence ID" value="GBO16587.1"/>
    <property type="molecule type" value="Genomic_DNA"/>
</dbReference>
<dbReference type="AlphaFoldDB" id="A0A4Y2UYI8"/>
<dbReference type="Proteomes" id="UP000499080">
    <property type="component" value="Unassembled WGS sequence"/>
</dbReference>
<reference evidence="2 3" key="1">
    <citation type="journal article" date="2019" name="Sci. Rep.">
        <title>Orb-weaving spider Araneus ventricosus genome elucidates the spidroin gene catalogue.</title>
        <authorList>
            <person name="Kono N."/>
            <person name="Nakamura H."/>
            <person name="Ohtoshi R."/>
            <person name="Moran D.A.P."/>
            <person name="Shinohara A."/>
            <person name="Yoshida Y."/>
            <person name="Fujiwara M."/>
            <person name="Mori M."/>
            <person name="Tomita M."/>
            <person name="Arakawa K."/>
        </authorList>
    </citation>
    <scope>NUCLEOTIDE SEQUENCE [LARGE SCALE GENOMIC DNA]</scope>
</reference>
<name>A0A4Y2UYI8_ARAVE</name>
<proteinExistence type="predicted"/>
<sequence length="82" mass="9282">MERSSHSTIEFQKLAHKDGALWKTPDEKGSYLPSQNFLFTLLASKLSIASQESDRSQVQCKGLKSMRDNPPSNLSKVDREKK</sequence>
<keyword evidence="3" id="KW-1185">Reference proteome</keyword>
<protein>
    <submittedName>
        <fullName evidence="2">Uncharacterized protein</fullName>
    </submittedName>
</protein>
<organism evidence="2 3">
    <name type="scientific">Araneus ventricosus</name>
    <name type="common">Orbweaver spider</name>
    <name type="synonym">Epeira ventricosa</name>
    <dbReference type="NCBI Taxonomy" id="182803"/>
    <lineage>
        <taxon>Eukaryota</taxon>
        <taxon>Metazoa</taxon>
        <taxon>Ecdysozoa</taxon>
        <taxon>Arthropoda</taxon>
        <taxon>Chelicerata</taxon>
        <taxon>Arachnida</taxon>
        <taxon>Araneae</taxon>
        <taxon>Araneomorphae</taxon>
        <taxon>Entelegynae</taxon>
        <taxon>Araneoidea</taxon>
        <taxon>Araneidae</taxon>
        <taxon>Araneus</taxon>
    </lineage>
</organism>